<gene>
    <name evidence="1" type="ORF">TWF696_009529</name>
</gene>
<dbReference type="PANTHER" id="PTHR21310:SF15">
    <property type="entry name" value="AMINOGLYCOSIDE PHOSPHOTRANSFERASE DOMAIN-CONTAINING PROTEIN"/>
    <property type="match status" value="1"/>
</dbReference>
<sequence>MSNDIGERIRLLMERHPLKSLLSSLILLNNVRGVSDAIFKEANGIPENTINLRPDRGMASMVYHLPDTNTILKVGKTVKQNEVEALDLLHSQTTVPVPQVHEFYEKNGMGFLRMSKIQGTSLANVWGTLPREKRDKVISQLRGYIQQWQGLTSDFFEAIGGRPCEDGFFTHWSPSSQKILKYGPFTSRREYNAGLVEALRNSRPTGVRDSFPEDLARRVSAL</sequence>
<dbReference type="PANTHER" id="PTHR21310">
    <property type="entry name" value="AMINOGLYCOSIDE PHOSPHOTRANSFERASE-RELATED-RELATED"/>
    <property type="match status" value="1"/>
</dbReference>
<comment type="caution">
    <text evidence="1">The sequence shown here is derived from an EMBL/GenBank/DDBJ whole genome shotgun (WGS) entry which is preliminary data.</text>
</comment>
<dbReference type="SUPFAM" id="SSF56112">
    <property type="entry name" value="Protein kinase-like (PK-like)"/>
    <property type="match status" value="1"/>
</dbReference>
<accession>A0AAV9UCG4</accession>
<organism evidence="1 2">
    <name type="scientific">Orbilia brochopaga</name>
    <dbReference type="NCBI Taxonomy" id="3140254"/>
    <lineage>
        <taxon>Eukaryota</taxon>
        <taxon>Fungi</taxon>
        <taxon>Dikarya</taxon>
        <taxon>Ascomycota</taxon>
        <taxon>Pezizomycotina</taxon>
        <taxon>Orbiliomycetes</taxon>
        <taxon>Orbiliales</taxon>
        <taxon>Orbiliaceae</taxon>
        <taxon>Orbilia</taxon>
    </lineage>
</organism>
<reference evidence="1 2" key="1">
    <citation type="submission" date="2019-10" db="EMBL/GenBank/DDBJ databases">
        <authorList>
            <person name="Palmer J.M."/>
        </authorList>
    </citation>
    <scope>NUCLEOTIDE SEQUENCE [LARGE SCALE GENOMIC DNA]</scope>
    <source>
        <strain evidence="1 2">TWF696</strain>
    </source>
</reference>
<protein>
    <recommendedName>
        <fullName evidence="3">Aminoglycoside phosphotransferase domain-containing protein</fullName>
    </recommendedName>
</protein>
<evidence type="ECO:0000313" key="2">
    <source>
        <dbReference type="Proteomes" id="UP001375240"/>
    </source>
</evidence>
<name>A0AAV9UCG4_9PEZI</name>
<dbReference type="Proteomes" id="UP001375240">
    <property type="component" value="Unassembled WGS sequence"/>
</dbReference>
<dbReference type="InterPro" id="IPR011009">
    <property type="entry name" value="Kinase-like_dom_sf"/>
</dbReference>
<dbReference type="AlphaFoldDB" id="A0AAV9UCG4"/>
<evidence type="ECO:0008006" key="3">
    <source>
        <dbReference type="Google" id="ProtNLM"/>
    </source>
</evidence>
<keyword evidence="2" id="KW-1185">Reference proteome</keyword>
<proteinExistence type="predicted"/>
<dbReference type="InterPro" id="IPR051678">
    <property type="entry name" value="AGP_Transferase"/>
</dbReference>
<dbReference type="EMBL" id="JAVHNQ010000009">
    <property type="protein sequence ID" value="KAK6338717.1"/>
    <property type="molecule type" value="Genomic_DNA"/>
</dbReference>
<evidence type="ECO:0000313" key="1">
    <source>
        <dbReference type="EMBL" id="KAK6338717.1"/>
    </source>
</evidence>